<dbReference type="Proteomes" id="UP000199533">
    <property type="component" value="Unassembled WGS sequence"/>
</dbReference>
<keyword evidence="4" id="KW-1185">Reference proteome</keyword>
<protein>
    <submittedName>
        <fullName evidence="3">Methyltransferase domain-containing protein</fullName>
    </submittedName>
</protein>
<name>A0A1I4AL10_9PROT</name>
<dbReference type="Gene3D" id="3.40.50.150">
    <property type="entry name" value="Vaccinia Virus protein VP39"/>
    <property type="match status" value="1"/>
</dbReference>
<accession>A0A1I4AL10</accession>
<dbReference type="InterPro" id="IPR041698">
    <property type="entry name" value="Methyltransf_25"/>
</dbReference>
<dbReference type="AlphaFoldDB" id="A0A1I4AL10"/>
<feature type="domain" description="Methyltransferase" evidence="2">
    <location>
        <begin position="57"/>
        <end position="148"/>
    </location>
</feature>
<dbReference type="Pfam" id="PF13649">
    <property type="entry name" value="Methyltransf_25"/>
    <property type="match status" value="1"/>
</dbReference>
<dbReference type="PANTHER" id="PTHR43861">
    <property type="entry name" value="TRANS-ACONITATE 2-METHYLTRANSFERASE-RELATED"/>
    <property type="match status" value="1"/>
</dbReference>
<dbReference type="CDD" id="cd02440">
    <property type="entry name" value="AdoMet_MTases"/>
    <property type="match status" value="1"/>
</dbReference>
<dbReference type="Gene3D" id="2.20.25.110">
    <property type="entry name" value="S-adenosyl-L-methionine-dependent methyltransferases"/>
    <property type="match status" value="1"/>
</dbReference>
<evidence type="ECO:0000313" key="4">
    <source>
        <dbReference type="Proteomes" id="UP000199533"/>
    </source>
</evidence>
<sequence length="258" mass="29790">MCDYLVLKKKESISSPDYSILAHIYDSAVALPVFPLLCGAFEHAVKRNKSQFESLADLGCGTGNFLRYIARKGILAIGVDNSQEMLDIAISKKKTLPIQFFRQDLRELKLSKPVDMITCQFNTLNYLLKQEDVKKVFDNCYQSLNPDGYLLFDLITGSGACTMNQKRKIRYGQWMSFWNIQTYPDKNLSRVQITVKKNQKSSVHFSEIHLQRWYPLEVVLTLLKQSGFSLVEIFDLEELKTADNKSYWIQFLARKLLC</sequence>
<dbReference type="STRING" id="52441.SAMN05216302_100984"/>
<evidence type="ECO:0000313" key="3">
    <source>
        <dbReference type="EMBL" id="SFK57054.1"/>
    </source>
</evidence>
<evidence type="ECO:0000259" key="2">
    <source>
        <dbReference type="Pfam" id="PF13649"/>
    </source>
</evidence>
<evidence type="ECO:0000256" key="1">
    <source>
        <dbReference type="ARBA" id="ARBA00022679"/>
    </source>
</evidence>
<dbReference type="OrthoDB" id="9791837at2"/>
<organism evidence="3 4">
    <name type="scientific">Nitrosomonas aestuarii</name>
    <dbReference type="NCBI Taxonomy" id="52441"/>
    <lineage>
        <taxon>Bacteria</taxon>
        <taxon>Pseudomonadati</taxon>
        <taxon>Pseudomonadota</taxon>
        <taxon>Betaproteobacteria</taxon>
        <taxon>Nitrosomonadales</taxon>
        <taxon>Nitrosomonadaceae</taxon>
        <taxon>Nitrosomonas</taxon>
    </lineage>
</organism>
<gene>
    <name evidence="3" type="ORF">SAMN05216302_100984</name>
</gene>
<dbReference type="InterPro" id="IPR029063">
    <property type="entry name" value="SAM-dependent_MTases_sf"/>
</dbReference>
<dbReference type="GO" id="GO:0032259">
    <property type="term" value="P:methylation"/>
    <property type="evidence" value="ECO:0007669"/>
    <property type="project" value="UniProtKB-KW"/>
</dbReference>
<dbReference type="SUPFAM" id="SSF53335">
    <property type="entry name" value="S-adenosyl-L-methionine-dependent methyltransferases"/>
    <property type="match status" value="1"/>
</dbReference>
<keyword evidence="3" id="KW-0489">Methyltransferase</keyword>
<proteinExistence type="predicted"/>
<reference evidence="4" key="1">
    <citation type="submission" date="2016-10" db="EMBL/GenBank/DDBJ databases">
        <authorList>
            <person name="Varghese N."/>
            <person name="Submissions S."/>
        </authorList>
    </citation>
    <scope>NUCLEOTIDE SEQUENCE [LARGE SCALE GENOMIC DNA]</scope>
    <source>
        <strain evidence="4">Nm69</strain>
    </source>
</reference>
<dbReference type="EMBL" id="FOSP01000009">
    <property type="protein sequence ID" value="SFK57054.1"/>
    <property type="molecule type" value="Genomic_DNA"/>
</dbReference>
<keyword evidence="1 3" id="KW-0808">Transferase</keyword>
<dbReference type="RefSeq" id="WP_090698724.1">
    <property type="nucleotide sequence ID" value="NZ_FOSP01000009.1"/>
</dbReference>
<dbReference type="GO" id="GO:0008168">
    <property type="term" value="F:methyltransferase activity"/>
    <property type="evidence" value="ECO:0007669"/>
    <property type="project" value="UniProtKB-KW"/>
</dbReference>